<dbReference type="EMBL" id="KB445574">
    <property type="protein sequence ID" value="EMD92718.1"/>
    <property type="molecule type" value="Genomic_DNA"/>
</dbReference>
<dbReference type="AlphaFoldDB" id="M2UD03"/>
<dbReference type="EMBL" id="KB445587">
    <property type="protein sequence ID" value="EMD85848.1"/>
    <property type="molecule type" value="Genomic_DNA"/>
</dbReference>
<dbReference type="HOGENOM" id="CLU_2764678_0_0_1"/>
<name>M2UD03_COCH5</name>
<dbReference type="Proteomes" id="UP000016936">
    <property type="component" value="Unassembled WGS sequence"/>
</dbReference>
<accession>M2UD03</accession>
<reference evidence="4" key="3">
    <citation type="journal article" date="2013" name="PLoS Genet.">
        <title>Comparative genome structure, secondary metabolite, and effector coding capacity across Cochliobolus pathogens.</title>
        <authorList>
            <person name="Condon B.J."/>
            <person name="Leng Y."/>
            <person name="Wu D."/>
            <person name="Bushley K.E."/>
            <person name="Ohm R.A."/>
            <person name="Otillar R."/>
            <person name="Martin J."/>
            <person name="Schackwitz W."/>
            <person name="Grimwood J."/>
            <person name="MohdZainudin N."/>
            <person name="Xue C."/>
            <person name="Wang R."/>
            <person name="Manning V.A."/>
            <person name="Dhillon B."/>
            <person name="Tu Z.J."/>
            <person name="Steffenson B.J."/>
            <person name="Salamov A."/>
            <person name="Sun H."/>
            <person name="Lowry S."/>
            <person name="LaButti K."/>
            <person name="Han J."/>
            <person name="Copeland A."/>
            <person name="Lindquist E."/>
            <person name="Barry K."/>
            <person name="Schmutz J."/>
            <person name="Baker S.E."/>
            <person name="Ciuffetti L.M."/>
            <person name="Grigoriev I.V."/>
            <person name="Zhong S."/>
            <person name="Turgeon B.G."/>
        </authorList>
    </citation>
    <scope>NUCLEOTIDE SEQUENCE [LARGE SCALE GENOMIC DNA]</scope>
    <source>
        <strain evidence="4">C5 / ATCC 48332 / race O</strain>
    </source>
</reference>
<sequence length="70" mass="7569">MGDKEMEGESEQVEEKEEKGDESGEEGDDDAQSEVGSVDDLGPSAVDEKMWDDGSKEEDAKDKEGKDDVG</sequence>
<evidence type="ECO:0000313" key="2">
    <source>
        <dbReference type="EMBL" id="EMD85848.1"/>
    </source>
</evidence>
<gene>
    <name evidence="3" type="ORF">COCHEDRAFT_1020713</name>
    <name evidence="2" type="ORF">COCHEDRAFT_1024409</name>
</gene>
<feature type="compositionally biased region" description="Acidic residues" evidence="1">
    <location>
        <begin position="23"/>
        <end position="32"/>
    </location>
</feature>
<protein>
    <submittedName>
        <fullName evidence="2">Uncharacterized protein</fullName>
    </submittedName>
</protein>
<feature type="non-terminal residue" evidence="2">
    <location>
        <position position="70"/>
    </location>
</feature>
<proteinExistence type="predicted"/>
<reference evidence="2" key="2">
    <citation type="submission" date="2012-06" db="EMBL/GenBank/DDBJ databases">
        <title>Comparative genome structure, secondary metabolite and effector coding capacity across Cochliobolus pathogens.</title>
        <authorList>
            <consortium name="US DOE Joint Genome Institute (JGI-PGF)"/>
            <person name="Condon B.J."/>
            <person name="Leng Y."/>
            <person name="Wu D."/>
            <person name="Bushley K.E."/>
            <person name="Ohm R.A."/>
            <person name="Otillar R."/>
            <person name="Martin J."/>
            <person name="Schackwitz W."/>
            <person name="Grimwood J."/>
            <person name="MohdZainudin N."/>
            <person name="Xue C."/>
            <person name="Wang R."/>
            <person name="Dhillon B."/>
            <person name="Tu Z.J."/>
            <person name="Steffenson B.J."/>
            <person name="Salamov A."/>
            <person name="Sun H."/>
            <person name="Lowry S."/>
            <person name="LaButti K."/>
            <person name="Han J."/>
            <person name="Copeland A."/>
            <person name="Lindquist E."/>
            <person name="Lucas S."/>
            <person name="Barry K."/>
            <person name="Schmutz J."/>
            <person name="Baker S."/>
            <person name="Grigoriev I.V."/>
            <person name="Zhong S."/>
            <person name="Turgeon B.G."/>
        </authorList>
    </citation>
    <scope>NUCLEOTIDE SEQUENCE</scope>
    <source>
        <strain evidence="2">C5</strain>
    </source>
</reference>
<evidence type="ECO:0000313" key="3">
    <source>
        <dbReference type="EMBL" id="EMD92718.1"/>
    </source>
</evidence>
<evidence type="ECO:0000313" key="4">
    <source>
        <dbReference type="Proteomes" id="UP000016936"/>
    </source>
</evidence>
<reference evidence="2 4" key="1">
    <citation type="journal article" date="2012" name="PLoS Pathog.">
        <title>Diverse lifestyles and strategies of plant pathogenesis encoded in the genomes of eighteen Dothideomycetes fungi.</title>
        <authorList>
            <person name="Ohm R.A."/>
            <person name="Feau N."/>
            <person name="Henrissat B."/>
            <person name="Schoch C.L."/>
            <person name="Horwitz B.A."/>
            <person name="Barry K.W."/>
            <person name="Condon B.J."/>
            <person name="Copeland A.C."/>
            <person name="Dhillon B."/>
            <person name="Glaser F."/>
            <person name="Hesse C.N."/>
            <person name="Kosti I."/>
            <person name="LaButti K."/>
            <person name="Lindquist E.A."/>
            <person name="Lucas S."/>
            <person name="Salamov A.A."/>
            <person name="Bradshaw R.E."/>
            <person name="Ciuffetti L."/>
            <person name="Hamelin R.C."/>
            <person name="Kema G.H.J."/>
            <person name="Lawrence C."/>
            <person name="Scott J.A."/>
            <person name="Spatafora J.W."/>
            <person name="Turgeon B.G."/>
            <person name="de Wit P.J.G.M."/>
            <person name="Zhong S."/>
            <person name="Goodwin S.B."/>
            <person name="Grigoriev I.V."/>
        </authorList>
    </citation>
    <scope>NUCLEOTIDE SEQUENCE [LARGE SCALE GENOMIC DNA]</scope>
    <source>
        <strain evidence="2">C5</strain>
        <strain evidence="4">C5 / ATCC 48332 / race O</strain>
    </source>
</reference>
<feature type="region of interest" description="Disordered" evidence="1">
    <location>
        <begin position="1"/>
        <end position="70"/>
    </location>
</feature>
<keyword evidence="4" id="KW-1185">Reference proteome</keyword>
<evidence type="ECO:0000256" key="1">
    <source>
        <dbReference type="SAM" id="MobiDB-lite"/>
    </source>
</evidence>
<organism evidence="2 4">
    <name type="scientific">Cochliobolus heterostrophus (strain C5 / ATCC 48332 / race O)</name>
    <name type="common">Southern corn leaf blight fungus</name>
    <name type="synonym">Bipolaris maydis</name>
    <dbReference type="NCBI Taxonomy" id="701091"/>
    <lineage>
        <taxon>Eukaryota</taxon>
        <taxon>Fungi</taxon>
        <taxon>Dikarya</taxon>
        <taxon>Ascomycota</taxon>
        <taxon>Pezizomycotina</taxon>
        <taxon>Dothideomycetes</taxon>
        <taxon>Pleosporomycetidae</taxon>
        <taxon>Pleosporales</taxon>
        <taxon>Pleosporineae</taxon>
        <taxon>Pleosporaceae</taxon>
        <taxon>Bipolaris</taxon>
    </lineage>
</organism>
<feature type="compositionally biased region" description="Basic and acidic residues" evidence="1">
    <location>
        <begin position="46"/>
        <end position="70"/>
    </location>
</feature>
<dbReference type="STRING" id="701091.M2UD03"/>